<protein>
    <submittedName>
        <fullName evidence="2">Uncharacterized protein</fullName>
    </submittedName>
</protein>
<dbReference type="STRING" id="681398.PJIAN_1833"/>
<keyword evidence="3" id="KW-1185">Reference proteome</keyword>
<organism evidence="2 3">
    <name type="scientific">Paludibacter jiangxiensis</name>
    <dbReference type="NCBI Taxonomy" id="681398"/>
    <lineage>
        <taxon>Bacteria</taxon>
        <taxon>Pseudomonadati</taxon>
        <taxon>Bacteroidota</taxon>
        <taxon>Bacteroidia</taxon>
        <taxon>Bacteroidales</taxon>
        <taxon>Paludibacteraceae</taxon>
        <taxon>Paludibacter</taxon>
    </lineage>
</organism>
<evidence type="ECO:0000256" key="1">
    <source>
        <dbReference type="SAM" id="SignalP"/>
    </source>
</evidence>
<name>A0A170Z0T9_9BACT</name>
<dbReference type="AlphaFoldDB" id="A0A170Z0T9"/>
<dbReference type="Gene3D" id="3.30.1360.200">
    <property type="match status" value="1"/>
</dbReference>
<feature type="signal peptide" evidence="1">
    <location>
        <begin position="1"/>
        <end position="21"/>
    </location>
</feature>
<dbReference type="Proteomes" id="UP000076586">
    <property type="component" value="Unassembled WGS sequence"/>
</dbReference>
<keyword evidence="1" id="KW-0732">Signal</keyword>
<evidence type="ECO:0000313" key="2">
    <source>
        <dbReference type="EMBL" id="GAT62240.1"/>
    </source>
</evidence>
<gene>
    <name evidence="2" type="ORF">PJIAN_1833</name>
</gene>
<sequence>MKTIRLLLMMCVIAIPFDLYCIDTFTEHRNEKVEIEFQAKNNTGTSILDSLKAMKLSDFSFYKKDSSTYVISFESKFDSICLNNVLKYNEMHFQETYSNDLLDMSLYGSLFQHGLKQIKSGSAFIGNFAIADTASINKAYRKTSVKRKLPVDMFFHWYNIDQNDSVALYLLKGNGMIENLSTQNITHLSAQQVIRHLPTEYSKDWMPTKWGETLGYSITMHFDSLGTKALYDLTKRNVSQYIAFSINGKIVFIGIVNQVIDGGQLEISLKKPILREFYQKLLFKKNPNVIIKDLRYK</sequence>
<dbReference type="EMBL" id="BDCR01000001">
    <property type="protein sequence ID" value="GAT62240.1"/>
    <property type="molecule type" value="Genomic_DNA"/>
</dbReference>
<reference evidence="3" key="2">
    <citation type="journal article" date="2017" name="Genome Announc.">
        <title>Draft genome sequence of Paludibacter jiangxiensis NM7(T), a propionate-producing fermentative bacterium.</title>
        <authorList>
            <person name="Qiu Y.-L."/>
            <person name="Tourlousse D.M."/>
            <person name="Matsuura N."/>
            <person name="Ohashi A."/>
            <person name="Sekiguchi Y."/>
        </authorList>
    </citation>
    <scope>NUCLEOTIDE SEQUENCE [LARGE SCALE GENOMIC DNA]</scope>
    <source>
        <strain evidence="3">NM7</strain>
    </source>
</reference>
<proteinExistence type="predicted"/>
<accession>A0A170Z0T9</accession>
<reference evidence="3" key="1">
    <citation type="submission" date="2016-04" db="EMBL/GenBank/DDBJ databases">
        <title>Draft genome sequence of Paludibacter jiangxiensis strain NM7.</title>
        <authorList>
            <person name="Qiu Y."/>
            <person name="Matsuura N."/>
            <person name="Ohashi A."/>
            <person name="Tourlousse M.D."/>
            <person name="Sekiguchi Y."/>
        </authorList>
    </citation>
    <scope>NUCLEOTIDE SEQUENCE [LARGE SCALE GENOMIC DNA]</scope>
    <source>
        <strain evidence="3">NM7</strain>
    </source>
</reference>
<feature type="chain" id="PRO_5007904935" evidence="1">
    <location>
        <begin position="22"/>
        <end position="297"/>
    </location>
</feature>
<comment type="caution">
    <text evidence="2">The sequence shown here is derived from an EMBL/GenBank/DDBJ whole genome shotgun (WGS) entry which is preliminary data.</text>
</comment>
<dbReference type="OrthoDB" id="1245443at2"/>
<evidence type="ECO:0000313" key="3">
    <source>
        <dbReference type="Proteomes" id="UP000076586"/>
    </source>
</evidence>
<dbReference type="RefSeq" id="WP_153802482.1">
    <property type="nucleotide sequence ID" value="NZ_BDCR01000001.1"/>
</dbReference>